<keyword evidence="3" id="KW-1185">Reference proteome</keyword>
<evidence type="ECO:0000256" key="1">
    <source>
        <dbReference type="SAM" id="Phobius"/>
    </source>
</evidence>
<dbReference type="EMBL" id="JRYR02000002">
    <property type="protein sequence ID" value="OHX64287.1"/>
    <property type="molecule type" value="Genomic_DNA"/>
</dbReference>
<dbReference type="STRING" id="915059.NH26_22055"/>
<accession>A0A1S1YTD2</accession>
<proteinExistence type="predicted"/>
<comment type="caution">
    <text evidence="2">The sequence shown here is derived from an EMBL/GenBank/DDBJ whole genome shotgun (WGS) entry which is preliminary data.</text>
</comment>
<organism evidence="2 3">
    <name type="scientific">Flammeovirga pacifica</name>
    <dbReference type="NCBI Taxonomy" id="915059"/>
    <lineage>
        <taxon>Bacteria</taxon>
        <taxon>Pseudomonadati</taxon>
        <taxon>Bacteroidota</taxon>
        <taxon>Cytophagia</taxon>
        <taxon>Cytophagales</taxon>
        <taxon>Flammeovirgaceae</taxon>
        <taxon>Flammeovirga</taxon>
    </lineage>
</organism>
<gene>
    <name evidence="2" type="ORF">NH26_22055</name>
</gene>
<evidence type="ECO:0000313" key="3">
    <source>
        <dbReference type="Proteomes" id="UP000179797"/>
    </source>
</evidence>
<name>A0A1S1YTD2_FLAPC</name>
<dbReference type="RefSeq" id="WP_044220790.1">
    <property type="nucleotide sequence ID" value="NZ_JRYR02000002.1"/>
</dbReference>
<keyword evidence="1" id="KW-0812">Transmembrane</keyword>
<keyword evidence="1" id="KW-1133">Transmembrane helix</keyword>
<dbReference type="AlphaFoldDB" id="A0A1S1YTD2"/>
<feature type="transmembrane region" description="Helical" evidence="1">
    <location>
        <begin position="183"/>
        <end position="200"/>
    </location>
</feature>
<keyword evidence="1" id="KW-0472">Membrane</keyword>
<dbReference type="OrthoDB" id="987210at2"/>
<reference evidence="2 3" key="1">
    <citation type="journal article" date="2012" name="Int. J. Syst. Evol. Microbiol.">
        <title>Flammeovirga pacifica sp. nov., isolated from deep-sea sediment.</title>
        <authorList>
            <person name="Xu H."/>
            <person name="Fu Y."/>
            <person name="Yang N."/>
            <person name="Ding Z."/>
            <person name="Lai Q."/>
            <person name="Zeng R."/>
        </authorList>
    </citation>
    <scope>NUCLEOTIDE SEQUENCE [LARGE SCALE GENOMIC DNA]</scope>
    <source>
        <strain evidence="3">DSM 24597 / LMG 26175 / WPAGA1</strain>
    </source>
</reference>
<feature type="transmembrane region" description="Helical" evidence="1">
    <location>
        <begin position="151"/>
        <end position="171"/>
    </location>
</feature>
<evidence type="ECO:0000313" key="2">
    <source>
        <dbReference type="EMBL" id="OHX64287.1"/>
    </source>
</evidence>
<protein>
    <submittedName>
        <fullName evidence="2">Uncharacterized protein</fullName>
    </submittedName>
</protein>
<sequence>MLVQRDIQTECKALILEGRPDGYIKQKILEVKKSASAADSLIKKTKKELINSISLKIKSMLEEGKDLMTIKSALIEFPTDLYHDGVSRFLDKQSLQIKAQIYRYVQEKDDNENIIKRYSSDLFPENEIKKWIQNSFDIEIQRINAIKKKNFLFGFFGIIGSILLFLPGLFILQTGTKVRKSSYLFLLSIFLFASSLYKLFMGLTKKIPKRPEFEISENNKCKLYRL</sequence>
<dbReference type="Proteomes" id="UP000179797">
    <property type="component" value="Unassembled WGS sequence"/>
</dbReference>